<organism evidence="1 2">
    <name type="scientific">Legionella wadsworthii</name>
    <dbReference type="NCBI Taxonomy" id="28088"/>
    <lineage>
        <taxon>Bacteria</taxon>
        <taxon>Pseudomonadati</taxon>
        <taxon>Pseudomonadota</taxon>
        <taxon>Gammaproteobacteria</taxon>
        <taxon>Legionellales</taxon>
        <taxon>Legionellaceae</taxon>
        <taxon>Legionella</taxon>
    </lineage>
</organism>
<sequence length="288" mass="33306">MNSCLLTQKIDEIDHQKSIHSLEEGNILFFPDYCFTSVDSILLSENILDGSRKNVSYDIRNNKLSAFNKDIHGLDSILSPMMHGYAEFSYQLIQNVLPAYIPHLQWGRTSFRPAQIKGRASSKRKDDTRLHVDSFSASPVHGLRILRVFCNINPDNEPRVWNVGEPFQDVLNRFAPGIAPYNKIKAQVLKWIKATKTLRSPYDHYMLHLHDNMKLDDTYQANVDKKQINFPAKSTWIVFTDHVSHAALSGQHLLEQTFYLPVEKMSQPEFSPFYQWKKMRPELALSLN</sequence>
<protein>
    <submittedName>
        <fullName evidence="1">Protein of uncharacterized function (DUF2843)</fullName>
    </submittedName>
</protein>
<gene>
    <name evidence="1" type="ORF">NCTC11532_01790</name>
</gene>
<evidence type="ECO:0000313" key="1">
    <source>
        <dbReference type="EMBL" id="STY29593.1"/>
    </source>
</evidence>
<dbReference type="AlphaFoldDB" id="A0A378LS36"/>
<dbReference type="Pfam" id="PF11004">
    <property type="entry name" value="Kdo_hydroxy"/>
    <property type="match status" value="1"/>
</dbReference>
<proteinExistence type="predicted"/>
<dbReference type="EMBL" id="UGPB01000001">
    <property type="protein sequence ID" value="STY29593.1"/>
    <property type="molecule type" value="Genomic_DNA"/>
</dbReference>
<dbReference type="InterPro" id="IPR021266">
    <property type="entry name" value="Kdo_hydroxlase"/>
</dbReference>
<keyword evidence="2" id="KW-1185">Reference proteome</keyword>
<dbReference type="RefSeq" id="WP_031565268.1">
    <property type="nucleotide sequence ID" value="NZ_CAAAIS010000013.1"/>
</dbReference>
<dbReference type="OrthoDB" id="21302at2"/>
<reference evidence="1 2" key="1">
    <citation type="submission" date="2018-06" db="EMBL/GenBank/DDBJ databases">
        <authorList>
            <consortium name="Pathogen Informatics"/>
            <person name="Doyle S."/>
        </authorList>
    </citation>
    <scope>NUCLEOTIDE SEQUENCE [LARGE SCALE GENOMIC DNA]</scope>
    <source>
        <strain evidence="1 2">NCTC11532</strain>
    </source>
</reference>
<accession>A0A378LS36</accession>
<name>A0A378LS36_9GAMM</name>
<dbReference type="Proteomes" id="UP000255297">
    <property type="component" value="Unassembled WGS sequence"/>
</dbReference>
<dbReference type="STRING" id="1122170.GCA_000701265_00696"/>
<evidence type="ECO:0000313" key="2">
    <source>
        <dbReference type="Proteomes" id="UP000255297"/>
    </source>
</evidence>